<feature type="domain" description="Yeast cell wall synthesis Kre9/Knh1-like N-terminal" evidence="3">
    <location>
        <begin position="184"/>
        <end position="275"/>
    </location>
</feature>
<protein>
    <recommendedName>
        <fullName evidence="3">Yeast cell wall synthesis Kre9/Knh1-like N-terminal domain-containing protein</fullName>
    </recommendedName>
</protein>
<evidence type="ECO:0000256" key="2">
    <source>
        <dbReference type="SAM" id="MobiDB-lite"/>
    </source>
</evidence>
<name>A0A9Q3I5F3_9BASI</name>
<dbReference type="EMBL" id="AVOT02036006">
    <property type="protein sequence ID" value="MBW0530441.1"/>
    <property type="molecule type" value="Genomic_DNA"/>
</dbReference>
<gene>
    <name evidence="4" type="ORF">O181_070156</name>
</gene>
<dbReference type="AlphaFoldDB" id="A0A9Q3I5F3"/>
<evidence type="ECO:0000313" key="5">
    <source>
        <dbReference type="Proteomes" id="UP000765509"/>
    </source>
</evidence>
<accession>A0A9Q3I5F3</accession>
<keyword evidence="1" id="KW-0732">Signal</keyword>
<comment type="caution">
    <text evidence="4">The sequence shown here is derived from an EMBL/GenBank/DDBJ whole genome shotgun (WGS) entry which is preliminary data.</text>
</comment>
<dbReference type="OrthoDB" id="5316007at2759"/>
<keyword evidence="5" id="KW-1185">Reference proteome</keyword>
<evidence type="ECO:0000256" key="1">
    <source>
        <dbReference type="ARBA" id="ARBA00022729"/>
    </source>
</evidence>
<proteinExistence type="predicted"/>
<sequence length="341" mass="37154">MAYRQAMGEFAKAVSWKIVEQMALVKKRRIKSIPLPIWLGPGKSLHRNFGSRPALQQKQSMMCVDLNFKLLSSLGPPYQHQRIWLNMFENKELSTQAGASRISMSSKESVNIVLRRGQYKHWSGYLSCGSNIVPQRLILSKLVITVSYFGPLSKKPFYTMFFALFLLTLTSLIRRDIALTVTEPSGSTTWHAHSPNLVQWQSVQTDPESVEVRLVNNNPAVFPTGFTRSIKDGINTADNKFNVDQLQGIKPGKGYQVNIMSSAGTILAQSAQFAINGTSEANTTASAVHTSSAPLPQQTAPPPVNASASASSDAPALRTAPAYGAATCIAFILALVATIAV</sequence>
<evidence type="ECO:0000313" key="4">
    <source>
        <dbReference type="EMBL" id="MBW0530441.1"/>
    </source>
</evidence>
<dbReference type="PANTHER" id="PTHR35185">
    <property type="entry name" value="SERINE/THREONINE-RICH PROTEIN ADG2-RELATED"/>
    <property type="match status" value="1"/>
</dbReference>
<dbReference type="PANTHER" id="PTHR35185:SF3">
    <property type="entry name" value="SERINE_THREONINE-RICH PROTEIN ADG2"/>
    <property type="match status" value="1"/>
</dbReference>
<feature type="region of interest" description="Disordered" evidence="2">
    <location>
        <begin position="285"/>
        <end position="311"/>
    </location>
</feature>
<reference evidence="4" key="1">
    <citation type="submission" date="2021-03" db="EMBL/GenBank/DDBJ databases">
        <title>Draft genome sequence of rust myrtle Austropuccinia psidii MF-1, a brazilian biotype.</title>
        <authorList>
            <person name="Quecine M.C."/>
            <person name="Pachon D.M.R."/>
            <person name="Bonatelli M.L."/>
            <person name="Correr F.H."/>
            <person name="Franceschini L.M."/>
            <person name="Leite T.F."/>
            <person name="Margarido G.R.A."/>
            <person name="Almeida C.A."/>
            <person name="Ferrarezi J.A."/>
            <person name="Labate C.A."/>
        </authorList>
    </citation>
    <scope>NUCLEOTIDE SEQUENCE</scope>
    <source>
        <strain evidence="4">MF-1</strain>
    </source>
</reference>
<dbReference type="Pfam" id="PF10342">
    <property type="entry name" value="Kre9_KNH"/>
    <property type="match status" value="1"/>
</dbReference>
<evidence type="ECO:0000259" key="3">
    <source>
        <dbReference type="Pfam" id="PF10342"/>
    </source>
</evidence>
<dbReference type="Proteomes" id="UP000765509">
    <property type="component" value="Unassembled WGS sequence"/>
</dbReference>
<dbReference type="InterPro" id="IPR052479">
    <property type="entry name" value="GPI-anchor_Adhesion_Reg"/>
</dbReference>
<dbReference type="InterPro" id="IPR018466">
    <property type="entry name" value="Kre9/Knh1-like_N"/>
</dbReference>
<organism evidence="4 5">
    <name type="scientific">Austropuccinia psidii MF-1</name>
    <dbReference type="NCBI Taxonomy" id="1389203"/>
    <lineage>
        <taxon>Eukaryota</taxon>
        <taxon>Fungi</taxon>
        <taxon>Dikarya</taxon>
        <taxon>Basidiomycota</taxon>
        <taxon>Pucciniomycotina</taxon>
        <taxon>Pucciniomycetes</taxon>
        <taxon>Pucciniales</taxon>
        <taxon>Sphaerophragmiaceae</taxon>
        <taxon>Austropuccinia</taxon>
    </lineage>
</organism>
<feature type="compositionally biased region" description="Polar residues" evidence="2">
    <location>
        <begin position="285"/>
        <end position="298"/>
    </location>
</feature>